<evidence type="ECO:0000313" key="3">
    <source>
        <dbReference type="EMBL" id="ADL18706.1"/>
    </source>
</evidence>
<dbReference type="PANTHER" id="PTHR30486:SF6">
    <property type="entry name" value="TYPE IV PILUS RETRACTATION ATPASE PILT"/>
    <property type="match status" value="1"/>
</dbReference>
<dbReference type="SUPFAM" id="SSF52540">
    <property type="entry name" value="P-loop containing nucleoside triphosphate hydrolases"/>
    <property type="match status" value="1"/>
</dbReference>
<proteinExistence type="inferred from homology"/>
<dbReference type="STRING" id="666510.ASAC_0299"/>
<dbReference type="GO" id="GO:0016887">
    <property type="term" value="F:ATP hydrolysis activity"/>
    <property type="evidence" value="ECO:0007669"/>
    <property type="project" value="InterPro"/>
</dbReference>
<dbReference type="Gene3D" id="3.30.450.380">
    <property type="match status" value="1"/>
</dbReference>
<dbReference type="HOGENOM" id="CLU_005379_2_2_2"/>
<dbReference type="Proteomes" id="UP000000346">
    <property type="component" value="Chromosome"/>
</dbReference>
<dbReference type="InParanoid" id="D9Q068"/>
<keyword evidence="4" id="KW-1185">Reference proteome</keyword>
<gene>
    <name evidence="3" type="ordered locus">ASAC_0299</name>
</gene>
<dbReference type="KEGG" id="asc:ASAC_0299"/>
<protein>
    <submittedName>
        <fullName evidence="3">Type II secretion system protein E</fullName>
    </submittedName>
</protein>
<dbReference type="GeneID" id="9498522"/>
<dbReference type="RefSeq" id="WP_013266218.1">
    <property type="nucleotide sequence ID" value="NC_014374.1"/>
</dbReference>
<dbReference type="InterPro" id="IPR001482">
    <property type="entry name" value="T2SS/T4SS_dom"/>
</dbReference>
<feature type="domain" description="AAA+ ATPase" evidence="2">
    <location>
        <begin position="252"/>
        <end position="373"/>
    </location>
</feature>
<dbReference type="EMBL" id="CP001742">
    <property type="protein sequence ID" value="ADL18706.1"/>
    <property type="molecule type" value="Genomic_DNA"/>
</dbReference>
<dbReference type="InterPro" id="IPR050921">
    <property type="entry name" value="T4SS_GSP_E_ATPase"/>
</dbReference>
<dbReference type="PANTHER" id="PTHR30486">
    <property type="entry name" value="TWITCHING MOTILITY PROTEIN PILT"/>
    <property type="match status" value="1"/>
</dbReference>
<accession>D9Q068</accession>
<dbReference type="OrthoDB" id="33500at2157"/>
<reference evidence="3 4" key="1">
    <citation type="journal article" date="2010" name="Appl. Environ. Microbiol.">
        <title>The genome sequence of the crenarchaeon Acidilobus saccharovorans supports a new order, Acidilobales, and suggests an important ecological role in terrestrial acidic hot springs.</title>
        <authorList>
            <person name="Mardanov A.V."/>
            <person name="Svetlitchnyi V.A."/>
            <person name="Beletsky A.V."/>
            <person name="Prokofeva M.I."/>
            <person name="Bonch-Osmolovskaya E.A."/>
            <person name="Ravin N.V."/>
            <person name="Skryabin K.G."/>
        </authorList>
    </citation>
    <scope>NUCLEOTIDE SEQUENCE [LARGE SCALE GENOMIC DNA]</scope>
    <source>
        <strain evidence="4">DSM 16705 / JCM 18335 / VKM B-2471 / 345-15</strain>
    </source>
</reference>
<dbReference type="Pfam" id="PF00437">
    <property type="entry name" value="T2SSE"/>
    <property type="match status" value="1"/>
</dbReference>
<dbReference type="SMART" id="SM00382">
    <property type="entry name" value="AAA"/>
    <property type="match status" value="1"/>
</dbReference>
<dbReference type="Gene3D" id="3.40.50.300">
    <property type="entry name" value="P-loop containing nucleotide triphosphate hydrolases"/>
    <property type="match status" value="1"/>
</dbReference>
<dbReference type="InterPro" id="IPR027417">
    <property type="entry name" value="P-loop_NTPase"/>
</dbReference>
<evidence type="ECO:0000313" key="4">
    <source>
        <dbReference type="Proteomes" id="UP000000346"/>
    </source>
</evidence>
<dbReference type="AlphaFoldDB" id="D9Q068"/>
<dbReference type="InterPro" id="IPR003593">
    <property type="entry name" value="AAA+_ATPase"/>
</dbReference>
<organism evidence="3 4">
    <name type="scientific">Acidilobus saccharovorans (strain DSM 16705 / JCM 18335 / VKM B-2471 / 345-15)</name>
    <dbReference type="NCBI Taxonomy" id="666510"/>
    <lineage>
        <taxon>Archaea</taxon>
        <taxon>Thermoproteota</taxon>
        <taxon>Thermoprotei</taxon>
        <taxon>Acidilobales</taxon>
        <taxon>Acidilobaceae</taxon>
        <taxon>Acidilobus</taxon>
    </lineage>
</organism>
<name>D9Q068_ACIS3</name>
<evidence type="ECO:0000259" key="2">
    <source>
        <dbReference type="SMART" id="SM00382"/>
    </source>
</evidence>
<dbReference type="eggNOG" id="arCOG01817">
    <property type="taxonomic scope" value="Archaea"/>
</dbReference>
<sequence>MPEKAALEGVKLLEKYAVIGMPKVEVSIYEDTEGRRYYEVAEPPLNTEVRRKAYSELLSVISRNLTLLEALNASGSVEKAFNILRPYAYEVVKSIVRGQLKARGSLDEAVTAVTYHVARDLVGYGPIEPLMRDPYIEDISCNGIGIPVFVYHTRYEWLTTNVVMQSAQELNSLVAKLGVRSGKEPSIATPIVEGVLKREGYRVNIVLDVVSRHGSQFTIRKFRAEPFTIVELLRLKTLDPLVAALLWIAVSSKQGVVFYGPTGSGKTTLLNAVTMLVPTEYKIVTVEDTPEVFLPFHENWGGMVSRPSTDPRVENVTLQSQVEAALRQRPDVIIVGEIRSREAYAFFQALATGHGGLTTVHAESADVLVKRLTSPPMNVPASLVSTAKVFVNILRVERGGQVSRRVTRVHESRGYDPSTDSIRLGEIVVWDPEKDVWRLTKERIDLLSTVAELRLITYDEAYEDVIRRATVLEWLAEKNADVTLLHTITRLYERDPENVYKTALKEVKRFEPPA</sequence>
<comment type="similarity">
    <text evidence="1">Belongs to the GSP E family.</text>
</comment>
<evidence type="ECO:0000256" key="1">
    <source>
        <dbReference type="ARBA" id="ARBA00006611"/>
    </source>
</evidence>
<dbReference type="CDD" id="cd01130">
    <property type="entry name" value="VirB11-like_ATPase"/>
    <property type="match status" value="1"/>
</dbReference>